<feature type="compositionally biased region" description="Basic and acidic residues" evidence="1">
    <location>
        <begin position="1"/>
        <end position="10"/>
    </location>
</feature>
<evidence type="ECO:0000256" key="1">
    <source>
        <dbReference type="SAM" id="MobiDB-lite"/>
    </source>
</evidence>
<evidence type="ECO:0000313" key="3">
    <source>
        <dbReference type="Proteomes" id="UP000747399"/>
    </source>
</evidence>
<sequence length="242" mass="25218">GGDDDGRRGDGGCGGNGVPGGCGGGSGDGSGGGGEILRRGGGNDGSRGGDLGRSGGGGGCRRRGDGGGVSGGGVPFLVRTMSVAIVVTALKRSQDAKVHTRTDRQTNPQQEDVPFNESNLVAGKTAITTGCVEQSPRWTPHHRHEITIFAHVARLGYLGMHIAVVVAQCGPERKVPVSPHPILPERRISKCQTARPRDAKKLTSATMRNATVLLRSDKVAVNARRYGKHRNRSEVTHGHNSQ</sequence>
<dbReference type="AlphaFoldDB" id="A0A8J4F0G9"/>
<feature type="compositionally biased region" description="Basic and acidic residues" evidence="1">
    <location>
        <begin position="232"/>
        <end position="242"/>
    </location>
</feature>
<feature type="region of interest" description="Disordered" evidence="1">
    <location>
        <begin position="1"/>
        <end position="73"/>
    </location>
</feature>
<name>A0A8J4F0G9_9CHLO</name>
<protein>
    <submittedName>
        <fullName evidence="2">Uncharacterized protein</fullName>
    </submittedName>
</protein>
<dbReference type="EMBL" id="BNCO01000014">
    <property type="protein sequence ID" value="GIL52843.1"/>
    <property type="molecule type" value="Genomic_DNA"/>
</dbReference>
<feature type="non-terminal residue" evidence="2">
    <location>
        <position position="242"/>
    </location>
</feature>
<dbReference type="Proteomes" id="UP000747399">
    <property type="component" value="Unassembled WGS sequence"/>
</dbReference>
<feature type="region of interest" description="Disordered" evidence="1">
    <location>
        <begin position="92"/>
        <end position="113"/>
    </location>
</feature>
<evidence type="ECO:0000313" key="2">
    <source>
        <dbReference type="EMBL" id="GIL52843.1"/>
    </source>
</evidence>
<accession>A0A8J4F0G9</accession>
<reference evidence="2" key="1">
    <citation type="journal article" date="2021" name="Proc. Natl. Acad. Sci. U.S.A.">
        <title>Three genomes in the algal genus Volvox reveal the fate of a haploid sex-determining region after a transition to homothallism.</title>
        <authorList>
            <person name="Yamamoto K."/>
            <person name="Hamaji T."/>
            <person name="Kawai-Toyooka H."/>
            <person name="Matsuzaki R."/>
            <person name="Takahashi F."/>
            <person name="Nishimura Y."/>
            <person name="Kawachi M."/>
            <person name="Noguchi H."/>
            <person name="Minakuchi Y."/>
            <person name="Umen J.G."/>
            <person name="Toyoda A."/>
            <person name="Nozaki H."/>
        </authorList>
    </citation>
    <scope>NUCLEOTIDE SEQUENCE</scope>
    <source>
        <strain evidence="2">NIES-3780</strain>
    </source>
</reference>
<feature type="compositionally biased region" description="Basic and acidic residues" evidence="1">
    <location>
        <begin position="92"/>
        <end position="104"/>
    </location>
</feature>
<feature type="compositionally biased region" description="Gly residues" evidence="1">
    <location>
        <begin position="11"/>
        <end position="59"/>
    </location>
</feature>
<feature type="non-terminal residue" evidence="2">
    <location>
        <position position="1"/>
    </location>
</feature>
<proteinExistence type="predicted"/>
<organism evidence="2 3">
    <name type="scientific">Volvox africanus</name>
    <dbReference type="NCBI Taxonomy" id="51714"/>
    <lineage>
        <taxon>Eukaryota</taxon>
        <taxon>Viridiplantae</taxon>
        <taxon>Chlorophyta</taxon>
        <taxon>core chlorophytes</taxon>
        <taxon>Chlorophyceae</taxon>
        <taxon>CS clade</taxon>
        <taxon>Chlamydomonadales</taxon>
        <taxon>Volvocaceae</taxon>
        <taxon>Volvox</taxon>
    </lineage>
</organism>
<gene>
    <name evidence="2" type="ORF">Vafri_8608</name>
</gene>
<comment type="caution">
    <text evidence="2">The sequence shown here is derived from an EMBL/GenBank/DDBJ whole genome shotgun (WGS) entry which is preliminary data.</text>
</comment>
<feature type="region of interest" description="Disordered" evidence="1">
    <location>
        <begin position="221"/>
        <end position="242"/>
    </location>
</feature>
<keyword evidence="3" id="KW-1185">Reference proteome</keyword>